<dbReference type="PANTHER" id="PTHR45786:SF74">
    <property type="entry name" value="ATP-DEPENDENT DNA HELICASE"/>
    <property type="match status" value="1"/>
</dbReference>
<keyword evidence="2" id="KW-0347">Helicase</keyword>
<evidence type="ECO:0000256" key="1">
    <source>
        <dbReference type="SAM" id="MobiDB-lite"/>
    </source>
</evidence>
<dbReference type="PANTHER" id="PTHR45786">
    <property type="entry name" value="DNA BINDING PROTEIN-LIKE"/>
    <property type="match status" value="1"/>
</dbReference>
<name>A0A8X6TYE1_NEPPI</name>
<keyword evidence="2" id="KW-0067">ATP-binding</keyword>
<feature type="region of interest" description="Disordered" evidence="1">
    <location>
        <begin position="1"/>
        <end position="20"/>
    </location>
</feature>
<dbReference type="EMBL" id="BMAW01020849">
    <property type="protein sequence ID" value="GFT70384.1"/>
    <property type="molecule type" value="Genomic_DNA"/>
</dbReference>
<reference evidence="2" key="1">
    <citation type="submission" date="2020-08" db="EMBL/GenBank/DDBJ databases">
        <title>Multicomponent nature underlies the extraordinary mechanical properties of spider dragline silk.</title>
        <authorList>
            <person name="Kono N."/>
            <person name="Nakamura H."/>
            <person name="Mori M."/>
            <person name="Yoshida Y."/>
            <person name="Ohtoshi R."/>
            <person name="Malay A.D."/>
            <person name="Moran D.A.P."/>
            <person name="Tomita M."/>
            <person name="Numata K."/>
            <person name="Arakawa K."/>
        </authorList>
    </citation>
    <scope>NUCLEOTIDE SEQUENCE</scope>
</reference>
<feature type="compositionally biased region" description="Basic residues" evidence="1">
    <location>
        <begin position="11"/>
        <end position="20"/>
    </location>
</feature>
<gene>
    <name evidence="2" type="primary">evm_014604</name>
    <name evidence="2" type="ORF">NPIL_247191</name>
</gene>
<keyword evidence="2" id="KW-0378">Hydrolase</keyword>
<dbReference type="OrthoDB" id="10051381at2759"/>
<sequence>MAYLKSNLGRNTRKAKSVRRVIAHQTEEERASRNEQSQLRMAQIRAEEAAEQHAARLEDVRLRVRQSRSATSNMLHSQQREHNRLQMAERRQQGKAYQPYNRLAFRYNPGEDYSLSRHVLIGTMTVVCPYCKALKFSGETKGMCCSAGKIKLTQLREPPEPLKTLLTGYTAESKHFLSNIRKYNSCFQMTSFGAEAITTHFMPTFKVKGQIYHKVGSLLPFPNGQHKFLQMYFIGDDKDELDARCGISTGIKRCIVSQLLLHEKNHLVRLFKIAIDMMPSDTHKIVIQADRTPAGEHVRRFNAPTVDEVAVIIVGDQFQPRDIVLHRRNEQLTKVAETHRCYDALQYPILFWDGADGYNFSVKMANAVNGEETNKKCSAMNYYSYRLMVRENEDNHILKCRQLFH</sequence>
<accession>A0A8X6TYE1</accession>
<keyword evidence="3" id="KW-1185">Reference proteome</keyword>
<proteinExistence type="predicted"/>
<keyword evidence="2" id="KW-0547">Nucleotide-binding</keyword>
<dbReference type="Proteomes" id="UP000887013">
    <property type="component" value="Unassembled WGS sequence"/>
</dbReference>
<evidence type="ECO:0000313" key="3">
    <source>
        <dbReference type="Proteomes" id="UP000887013"/>
    </source>
</evidence>
<dbReference type="GO" id="GO:0004386">
    <property type="term" value="F:helicase activity"/>
    <property type="evidence" value="ECO:0007669"/>
    <property type="project" value="UniProtKB-KW"/>
</dbReference>
<evidence type="ECO:0000313" key="2">
    <source>
        <dbReference type="EMBL" id="GFT70384.1"/>
    </source>
</evidence>
<organism evidence="2 3">
    <name type="scientific">Nephila pilipes</name>
    <name type="common">Giant wood spider</name>
    <name type="synonym">Nephila maculata</name>
    <dbReference type="NCBI Taxonomy" id="299642"/>
    <lineage>
        <taxon>Eukaryota</taxon>
        <taxon>Metazoa</taxon>
        <taxon>Ecdysozoa</taxon>
        <taxon>Arthropoda</taxon>
        <taxon>Chelicerata</taxon>
        <taxon>Arachnida</taxon>
        <taxon>Araneae</taxon>
        <taxon>Araneomorphae</taxon>
        <taxon>Entelegynae</taxon>
        <taxon>Araneoidea</taxon>
        <taxon>Nephilidae</taxon>
        <taxon>Nephila</taxon>
    </lineage>
</organism>
<protein>
    <submittedName>
        <fullName evidence="2">ATP-dependent DNA helicase</fullName>
    </submittedName>
</protein>
<comment type="caution">
    <text evidence="2">The sequence shown here is derived from an EMBL/GenBank/DDBJ whole genome shotgun (WGS) entry which is preliminary data.</text>
</comment>
<dbReference type="AlphaFoldDB" id="A0A8X6TYE1"/>